<evidence type="ECO:0000313" key="3">
    <source>
        <dbReference type="Proteomes" id="UP000250928"/>
    </source>
</evidence>
<evidence type="ECO:0000256" key="1">
    <source>
        <dbReference type="SAM" id="Phobius"/>
    </source>
</evidence>
<comment type="caution">
    <text evidence="2">The sequence shown here is derived from an EMBL/GenBank/DDBJ whole genome shotgun (WGS) entry which is preliminary data.</text>
</comment>
<evidence type="ECO:0000313" key="2">
    <source>
        <dbReference type="EMBL" id="PUE01034.1"/>
    </source>
</evidence>
<reference evidence="2 3" key="1">
    <citation type="submission" date="2018-01" db="EMBL/GenBank/DDBJ databases">
        <title>Novel co-symbiosis in the lucinid bivalve Phacoides pectinatus.</title>
        <authorList>
            <person name="Lim S.J."/>
            <person name="Davis B.G."/>
            <person name="Gill D.E."/>
            <person name="Engel A.S."/>
            <person name="Anderson L.C."/>
            <person name="Campbell B.J."/>
        </authorList>
    </citation>
    <scope>NUCLEOTIDE SEQUENCE [LARGE SCALE GENOMIC DNA]</scope>
    <source>
        <strain evidence="2">N3_P5</strain>
    </source>
</reference>
<organism evidence="2 3">
    <name type="scientific">Candidatus Sedimenticola endophacoides</name>
    <dbReference type="NCBI Taxonomy" id="2548426"/>
    <lineage>
        <taxon>Bacteria</taxon>
        <taxon>Pseudomonadati</taxon>
        <taxon>Pseudomonadota</taxon>
        <taxon>Gammaproteobacteria</taxon>
        <taxon>Chromatiales</taxon>
        <taxon>Sedimenticolaceae</taxon>
        <taxon>Sedimenticola</taxon>
    </lineage>
</organism>
<feature type="transmembrane region" description="Helical" evidence="1">
    <location>
        <begin position="97"/>
        <end position="125"/>
    </location>
</feature>
<feature type="transmembrane region" description="Helical" evidence="1">
    <location>
        <begin position="12"/>
        <end position="31"/>
    </location>
</feature>
<dbReference type="Pfam" id="PF02325">
    <property type="entry name" value="CCB3_YggT"/>
    <property type="match status" value="2"/>
</dbReference>
<dbReference type="AlphaFoldDB" id="A0A6N4DPV6"/>
<dbReference type="EMBL" id="PQCO01000208">
    <property type="protein sequence ID" value="PUE01034.1"/>
    <property type="molecule type" value="Genomic_DNA"/>
</dbReference>
<dbReference type="Proteomes" id="UP000250928">
    <property type="component" value="Unassembled WGS sequence"/>
</dbReference>
<keyword evidence="1" id="KW-1133">Transmembrane helix</keyword>
<protein>
    <recommendedName>
        <fullName evidence="4">YggT family protein</fullName>
    </recommendedName>
</protein>
<keyword evidence="1" id="KW-0472">Membrane</keyword>
<proteinExistence type="predicted"/>
<feature type="transmembrane region" description="Helical" evidence="1">
    <location>
        <begin position="72"/>
        <end position="90"/>
    </location>
</feature>
<keyword evidence="1" id="KW-0812">Transmembrane</keyword>
<evidence type="ECO:0008006" key="4">
    <source>
        <dbReference type="Google" id="ProtNLM"/>
    </source>
</evidence>
<sequence>MGGGYLTNPLVFLVQVLCGAYALIVMLRFLLQLVRADFHNPVSQFVVRLTTPLLRPMRRVIPAAGRIDTSSLLLAWLVSAIELLLTMLILGRGMQPLAALLGALPLLTQLAIHIFLFSILIQVILSWVGGGYNPAASVIHSLTEPLLAPIGGLDLSPMAAMVGLVLLEMLLIPPLEALVATLTGG</sequence>
<gene>
    <name evidence="2" type="ORF">C3L24_08465</name>
</gene>
<name>A0A6N4DPV6_9GAMM</name>
<dbReference type="GO" id="GO:0016020">
    <property type="term" value="C:membrane"/>
    <property type="evidence" value="ECO:0007669"/>
    <property type="project" value="InterPro"/>
</dbReference>
<accession>A0A6N4DPV6</accession>
<dbReference type="InterPro" id="IPR003425">
    <property type="entry name" value="CCB3/YggT"/>
</dbReference>